<dbReference type="GO" id="GO:0000049">
    <property type="term" value="F:tRNA binding"/>
    <property type="evidence" value="ECO:0007669"/>
    <property type="project" value="UniProtKB-KW"/>
</dbReference>
<keyword evidence="8" id="KW-1185">Reference proteome</keyword>
<dbReference type="SUPFAM" id="SSF53178">
    <property type="entry name" value="Peptidyl-tRNA hydrolase-like"/>
    <property type="match status" value="1"/>
</dbReference>
<dbReference type="NCBIfam" id="TIGR00447">
    <property type="entry name" value="pth"/>
    <property type="match status" value="1"/>
</dbReference>
<reference evidence="7 8" key="1">
    <citation type="submission" date="2018-08" db="EMBL/GenBank/DDBJ databases">
        <title>Chitinophagaceae sp. K23C18032701, a novel bacterium isolated from forest soil.</title>
        <authorList>
            <person name="Wang C."/>
        </authorList>
    </citation>
    <scope>NUCLEOTIDE SEQUENCE [LARGE SCALE GENOMIC DNA]</scope>
    <source>
        <strain evidence="7 8">K23C18032701</strain>
    </source>
</reference>
<protein>
    <recommendedName>
        <fullName evidence="6">Peptidyl-tRNA hydrolase</fullName>
        <ecNumber evidence="1">3.1.1.29</ecNumber>
    </recommendedName>
</protein>
<dbReference type="GO" id="GO:0004045">
    <property type="term" value="F:peptidyl-tRNA hydrolase activity"/>
    <property type="evidence" value="ECO:0007669"/>
    <property type="project" value="UniProtKB-EC"/>
</dbReference>
<name>A0A3E1NE73_9BACT</name>
<gene>
    <name evidence="7" type="ORF">DXN05_21945</name>
</gene>
<dbReference type="PANTHER" id="PTHR17224:SF1">
    <property type="entry name" value="PEPTIDYL-TRNA HYDROLASE"/>
    <property type="match status" value="1"/>
</dbReference>
<accession>A0A3E1NE73</accession>
<dbReference type="PANTHER" id="PTHR17224">
    <property type="entry name" value="PEPTIDYL-TRNA HYDROLASE"/>
    <property type="match status" value="1"/>
</dbReference>
<evidence type="ECO:0000313" key="7">
    <source>
        <dbReference type="EMBL" id="RFM26078.1"/>
    </source>
</evidence>
<comment type="similarity">
    <text evidence="5">Belongs to the PTH family.</text>
</comment>
<evidence type="ECO:0000313" key="8">
    <source>
        <dbReference type="Proteomes" id="UP000261284"/>
    </source>
</evidence>
<dbReference type="PROSITE" id="PS01196">
    <property type="entry name" value="PEPT_TRNA_HYDROL_2"/>
    <property type="match status" value="1"/>
</dbReference>
<dbReference type="AlphaFoldDB" id="A0A3E1NE73"/>
<sequence>MSKFLIVGLGNIGAEYANTRHNIGFDVVHAFAVKHGGMFKTDRLAEVAEVKWKGKIFVCILPTTYMNLSGKAFKYWMDKEKIPLEQTLTVVDDLALPLSKLRLRGAGSDAGHNGLKDIQLMVGTDKYPKLRFGIGDKFPKGMQVDFVLGKWFPEEVPVVKQKIDKCVEVIEQFAAIGIERTMNTVNNLNFPLS</sequence>
<evidence type="ECO:0000256" key="3">
    <source>
        <dbReference type="ARBA" id="ARBA00022801"/>
    </source>
</evidence>
<dbReference type="Proteomes" id="UP000261284">
    <property type="component" value="Unassembled WGS sequence"/>
</dbReference>
<dbReference type="InterPro" id="IPR001328">
    <property type="entry name" value="Pept_tRNA_hydro"/>
</dbReference>
<keyword evidence="2" id="KW-0820">tRNA-binding</keyword>
<evidence type="ECO:0000256" key="4">
    <source>
        <dbReference type="ARBA" id="ARBA00022884"/>
    </source>
</evidence>
<dbReference type="InterPro" id="IPR036416">
    <property type="entry name" value="Pept_tRNA_hydro_sf"/>
</dbReference>
<evidence type="ECO:0000256" key="2">
    <source>
        <dbReference type="ARBA" id="ARBA00022555"/>
    </source>
</evidence>
<dbReference type="EMBL" id="QTJU01000012">
    <property type="protein sequence ID" value="RFM26078.1"/>
    <property type="molecule type" value="Genomic_DNA"/>
</dbReference>
<comment type="caution">
    <text evidence="7">The sequence shown here is derived from an EMBL/GenBank/DDBJ whole genome shotgun (WGS) entry which is preliminary data.</text>
</comment>
<proteinExistence type="inferred from homology"/>
<dbReference type="CDD" id="cd00462">
    <property type="entry name" value="PTH"/>
    <property type="match status" value="1"/>
</dbReference>
<evidence type="ECO:0000256" key="1">
    <source>
        <dbReference type="ARBA" id="ARBA00013260"/>
    </source>
</evidence>
<keyword evidence="4" id="KW-0694">RNA-binding</keyword>
<dbReference type="InterPro" id="IPR018171">
    <property type="entry name" value="Pept_tRNA_hydro_CS"/>
</dbReference>
<dbReference type="Gene3D" id="3.40.50.1470">
    <property type="entry name" value="Peptidyl-tRNA hydrolase"/>
    <property type="match status" value="1"/>
</dbReference>
<dbReference type="OrthoDB" id="9800507at2"/>
<evidence type="ECO:0000256" key="5">
    <source>
        <dbReference type="ARBA" id="ARBA00038063"/>
    </source>
</evidence>
<keyword evidence="3 7" id="KW-0378">Hydrolase</keyword>
<dbReference type="EC" id="3.1.1.29" evidence="1"/>
<evidence type="ECO:0000256" key="6">
    <source>
        <dbReference type="ARBA" id="ARBA00050038"/>
    </source>
</evidence>
<dbReference type="RefSeq" id="WP_116849446.1">
    <property type="nucleotide sequence ID" value="NZ_QTJU01000012.1"/>
</dbReference>
<dbReference type="Pfam" id="PF01195">
    <property type="entry name" value="Pept_tRNA_hydro"/>
    <property type="match status" value="1"/>
</dbReference>
<organism evidence="7 8">
    <name type="scientific">Deminuibacter soli</name>
    <dbReference type="NCBI Taxonomy" id="2291815"/>
    <lineage>
        <taxon>Bacteria</taxon>
        <taxon>Pseudomonadati</taxon>
        <taxon>Bacteroidota</taxon>
        <taxon>Chitinophagia</taxon>
        <taxon>Chitinophagales</taxon>
        <taxon>Chitinophagaceae</taxon>
        <taxon>Deminuibacter</taxon>
    </lineage>
</organism>